<dbReference type="InterPro" id="IPR001810">
    <property type="entry name" value="F-box_dom"/>
</dbReference>
<dbReference type="OrthoDB" id="3139566at2759"/>
<dbReference type="SUPFAM" id="SSF81383">
    <property type="entry name" value="F-box domain"/>
    <property type="match status" value="1"/>
</dbReference>
<sequence length="361" mass="40289">MLPYMEADRRCLLDIEARILDLERSISTLRTEQARVQERLNSYTYPILTLPNEITLEIFLRFLPIYPKSPPLIGLHSPTCLAQVCRQWKELVLTTPELWRAIGLRGKIPYKQRREISAVWIARSGACPLSIDIELPPSYRSLPEMCIEALAHQARWEHLKLNVPLSAFPVFNAPMPLLQSLDLDINSLDSSGGEIEFNGLSLLRRVVATGLAVSKVTLPWGQLTSLSLYADARQCLSVLRQAPNLVHCHLDLWTSGIFDSDQVEQDIALPRLEVLVLDNAYGLSMLGVLNSLVIPALRELELEEDSLGENPISSLQSFIAKSGCRLERMDITRVGGGKGDANSYHLAFPSIPIFLDGVVVS</sequence>
<dbReference type="EMBL" id="JACAZH010000030">
    <property type="protein sequence ID" value="KAF7340549.1"/>
    <property type="molecule type" value="Genomic_DNA"/>
</dbReference>
<dbReference type="AlphaFoldDB" id="A0A8H6XHJ0"/>
<dbReference type="Pfam" id="PF12937">
    <property type="entry name" value="F-box-like"/>
    <property type="match status" value="1"/>
</dbReference>
<comment type="caution">
    <text evidence="3">The sequence shown here is derived from an EMBL/GenBank/DDBJ whole genome shotgun (WGS) entry which is preliminary data.</text>
</comment>
<organism evidence="3 4">
    <name type="scientific">Mycena sanguinolenta</name>
    <dbReference type="NCBI Taxonomy" id="230812"/>
    <lineage>
        <taxon>Eukaryota</taxon>
        <taxon>Fungi</taxon>
        <taxon>Dikarya</taxon>
        <taxon>Basidiomycota</taxon>
        <taxon>Agaricomycotina</taxon>
        <taxon>Agaricomycetes</taxon>
        <taxon>Agaricomycetidae</taxon>
        <taxon>Agaricales</taxon>
        <taxon>Marasmiineae</taxon>
        <taxon>Mycenaceae</taxon>
        <taxon>Mycena</taxon>
    </lineage>
</organism>
<dbReference type="InterPro" id="IPR036047">
    <property type="entry name" value="F-box-like_dom_sf"/>
</dbReference>
<dbReference type="SUPFAM" id="SSF52047">
    <property type="entry name" value="RNI-like"/>
    <property type="match status" value="1"/>
</dbReference>
<dbReference type="Gene3D" id="3.80.10.10">
    <property type="entry name" value="Ribonuclease Inhibitor"/>
    <property type="match status" value="1"/>
</dbReference>
<dbReference type="Gene3D" id="1.20.1280.50">
    <property type="match status" value="1"/>
</dbReference>
<dbReference type="Proteomes" id="UP000623467">
    <property type="component" value="Unassembled WGS sequence"/>
</dbReference>
<feature type="coiled-coil region" evidence="1">
    <location>
        <begin position="12"/>
        <end position="39"/>
    </location>
</feature>
<evidence type="ECO:0000259" key="2">
    <source>
        <dbReference type="Pfam" id="PF12937"/>
    </source>
</evidence>
<proteinExistence type="predicted"/>
<reference evidence="3" key="1">
    <citation type="submission" date="2020-05" db="EMBL/GenBank/DDBJ databases">
        <title>Mycena genomes resolve the evolution of fungal bioluminescence.</title>
        <authorList>
            <person name="Tsai I.J."/>
        </authorList>
    </citation>
    <scope>NUCLEOTIDE SEQUENCE</scope>
    <source>
        <strain evidence="3">160909Yilan</strain>
    </source>
</reference>
<keyword evidence="1" id="KW-0175">Coiled coil</keyword>
<name>A0A8H6XHJ0_9AGAR</name>
<protein>
    <submittedName>
        <fullName evidence="3">F-box domain-containing protein</fullName>
    </submittedName>
</protein>
<dbReference type="InterPro" id="IPR032675">
    <property type="entry name" value="LRR_dom_sf"/>
</dbReference>
<feature type="domain" description="F-box" evidence="2">
    <location>
        <begin position="47"/>
        <end position="104"/>
    </location>
</feature>
<evidence type="ECO:0000256" key="1">
    <source>
        <dbReference type="SAM" id="Coils"/>
    </source>
</evidence>
<keyword evidence="4" id="KW-1185">Reference proteome</keyword>
<gene>
    <name evidence="3" type="ORF">MSAN_02126400</name>
</gene>
<accession>A0A8H6XHJ0</accession>
<evidence type="ECO:0000313" key="4">
    <source>
        <dbReference type="Proteomes" id="UP000623467"/>
    </source>
</evidence>
<evidence type="ECO:0000313" key="3">
    <source>
        <dbReference type="EMBL" id="KAF7340549.1"/>
    </source>
</evidence>